<protein>
    <submittedName>
        <fullName evidence="2">Uncharacterized protein</fullName>
    </submittedName>
</protein>
<feature type="region of interest" description="Disordered" evidence="1">
    <location>
        <begin position="1"/>
        <end position="26"/>
    </location>
</feature>
<dbReference type="EMBL" id="LZPO01108507">
    <property type="protein sequence ID" value="OBS59183.1"/>
    <property type="molecule type" value="Genomic_DNA"/>
</dbReference>
<comment type="caution">
    <text evidence="2">The sequence shown here is derived from an EMBL/GenBank/DDBJ whole genome shotgun (WGS) entry which is preliminary data.</text>
</comment>
<sequence length="48" mass="5138">MPVSFQGDAQNGRWGTPGISKMPGLHGTLSHPEVLAAVKDLEVMMAFQ</sequence>
<organism evidence="2 3">
    <name type="scientific">Neotoma lepida</name>
    <name type="common">Desert woodrat</name>
    <dbReference type="NCBI Taxonomy" id="56216"/>
    <lineage>
        <taxon>Eukaryota</taxon>
        <taxon>Metazoa</taxon>
        <taxon>Chordata</taxon>
        <taxon>Craniata</taxon>
        <taxon>Vertebrata</taxon>
        <taxon>Euteleostomi</taxon>
        <taxon>Mammalia</taxon>
        <taxon>Eutheria</taxon>
        <taxon>Euarchontoglires</taxon>
        <taxon>Glires</taxon>
        <taxon>Rodentia</taxon>
        <taxon>Myomorpha</taxon>
        <taxon>Muroidea</taxon>
        <taxon>Cricetidae</taxon>
        <taxon>Neotominae</taxon>
        <taxon>Neotoma</taxon>
    </lineage>
</organism>
<reference evidence="2 3" key="1">
    <citation type="submission" date="2016-06" db="EMBL/GenBank/DDBJ databases">
        <title>The Draft Genome Sequence and Annotation of the Desert Woodrat Neotoma lepida.</title>
        <authorList>
            <person name="Campbell M."/>
            <person name="Oakeson K.F."/>
            <person name="Yandell M."/>
            <person name="Halpert J.R."/>
            <person name="Dearing D."/>
        </authorList>
    </citation>
    <scope>NUCLEOTIDE SEQUENCE [LARGE SCALE GENOMIC DNA]</scope>
    <source>
        <strain evidence="2">417</strain>
        <tissue evidence="2">Liver</tissue>
    </source>
</reference>
<accession>A0A1A6FZ30</accession>
<evidence type="ECO:0000256" key="1">
    <source>
        <dbReference type="SAM" id="MobiDB-lite"/>
    </source>
</evidence>
<evidence type="ECO:0000313" key="2">
    <source>
        <dbReference type="EMBL" id="OBS59183.1"/>
    </source>
</evidence>
<dbReference type="Proteomes" id="UP000092124">
    <property type="component" value="Unassembled WGS sequence"/>
</dbReference>
<name>A0A1A6FZ30_NEOLE</name>
<dbReference type="AlphaFoldDB" id="A0A1A6FZ30"/>
<gene>
    <name evidence="2" type="ORF">A6R68_09692</name>
</gene>
<evidence type="ECO:0000313" key="3">
    <source>
        <dbReference type="Proteomes" id="UP000092124"/>
    </source>
</evidence>
<feature type="non-terminal residue" evidence="2">
    <location>
        <position position="48"/>
    </location>
</feature>
<keyword evidence="3" id="KW-1185">Reference proteome</keyword>
<dbReference type="STRING" id="56216.A0A1A6FZ30"/>
<proteinExistence type="predicted"/>